<name>A0A5N6WGL1_9EURO</name>
<keyword evidence="3" id="KW-1185">Reference proteome</keyword>
<accession>A0A5N6WGL1</accession>
<proteinExistence type="predicted"/>
<gene>
    <name evidence="2" type="ORF">BDV41DRAFT_571117</name>
</gene>
<reference evidence="3" key="1">
    <citation type="submission" date="2019-04" db="EMBL/GenBank/DDBJ databases">
        <title>Friends and foes A comparative genomics studyof 23 Aspergillus species from section Flavi.</title>
        <authorList>
            <consortium name="DOE Joint Genome Institute"/>
            <person name="Kjaerbolling I."/>
            <person name="Vesth T."/>
            <person name="Frisvad J.C."/>
            <person name="Nybo J.L."/>
            <person name="Theobald S."/>
            <person name="Kildgaard S."/>
            <person name="Isbrandt T."/>
            <person name="Kuo A."/>
            <person name="Sato A."/>
            <person name="Lyhne E.K."/>
            <person name="Kogle M.E."/>
            <person name="Wiebenga A."/>
            <person name="Kun R.S."/>
            <person name="Lubbers R.J."/>
            <person name="Makela M.R."/>
            <person name="Barry K."/>
            <person name="Chovatia M."/>
            <person name="Clum A."/>
            <person name="Daum C."/>
            <person name="Haridas S."/>
            <person name="He G."/>
            <person name="LaButti K."/>
            <person name="Lipzen A."/>
            <person name="Mondo S."/>
            <person name="Riley R."/>
            <person name="Salamov A."/>
            <person name="Simmons B.A."/>
            <person name="Magnuson J.K."/>
            <person name="Henrissat B."/>
            <person name="Mortensen U.H."/>
            <person name="Larsen T.O."/>
            <person name="Devries R.P."/>
            <person name="Grigoriev I.V."/>
            <person name="Machida M."/>
            <person name="Baker S.E."/>
            <person name="Andersen M.R."/>
        </authorList>
    </citation>
    <scope>NUCLEOTIDE SEQUENCE [LARGE SCALE GENOMIC DNA]</scope>
    <source>
        <strain evidence="3">CBS 130015</strain>
    </source>
</reference>
<keyword evidence="1" id="KW-0732">Signal</keyword>
<dbReference type="AlphaFoldDB" id="A0A5N6WGL1"/>
<dbReference type="Proteomes" id="UP000325433">
    <property type="component" value="Unassembled WGS sequence"/>
</dbReference>
<organism evidence="2 3">
    <name type="scientific">Aspergillus transmontanensis</name>
    <dbReference type="NCBI Taxonomy" id="1034304"/>
    <lineage>
        <taxon>Eukaryota</taxon>
        <taxon>Fungi</taxon>
        <taxon>Dikarya</taxon>
        <taxon>Ascomycota</taxon>
        <taxon>Pezizomycotina</taxon>
        <taxon>Eurotiomycetes</taxon>
        <taxon>Eurotiomycetidae</taxon>
        <taxon>Eurotiales</taxon>
        <taxon>Aspergillaceae</taxon>
        <taxon>Aspergillus</taxon>
        <taxon>Aspergillus subgen. Circumdati</taxon>
    </lineage>
</organism>
<feature type="chain" id="PRO_5025035206" evidence="1">
    <location>
        <begin position="20"/>
        <end position="56"/>
    </location>
</feature>
<evidence type="ECO:0000256" key="1">
    <source>
        <dbReference type="SAM" id="SignalP"/>
    </source>
</evidence>
<sequence>MTAMHKLIPLLCLLTGALAVPFEAARSEPYQLNDVASWKADIPPTEGNEPSPQQDL</sequence>
<evidence type="ECO:0000313" key="2">
    <source>
        <dbReference type="EMBL" id="KAE8319486.1"/>
    </source>
</evidence>
<dbReference type="EMBL" id="ML738294">
    <property type="protein sequence ID" value="KAE8319486.1"/>
    <property type="molecule type" value="Genomic_DNA"/>
</dbReference>
<protein>
    <submittedName>
        <fullName evidence="2">Uncharacterized protein</fullName>
    </submittedName>
</protein>
<evidence type="ECO:0000313" key="3">
    <source>
        <dbReference type="Proteomes" id="UP000325433"/>
    </source>
</evidence>
<feature type="signal peptide" evidence="1">
    <location>
        <begin position="1"/>
        <end position="19"/>
    </location>
</feature>